<dbReference type="PANTHER" id="PTHR16024:SF6">
    <property type="entry name" value="XK-RELATED PROTEIN"/>
    <property type="match status" value="1"/>
</dbReference>
<dbReference type="RefSeq" id="XP_022251934.1">
    <property type="nucleotide sequence ID" value="XM_022396226.1"/>
</dbReference>
<dbReference type="GeneID" id="106467974"/>
<comment type="similarity">
    <text evidence="2 7">Belongs to the XK family.</text>
</comment>
<evidence type="ECO:0000256" key="2">
    <source>
        <dbReference type="ARBA" id="ARBA00008789"/>
    </source>
</evidence>
<feature type="transmembrane region" description="Helical" evidence="7">
    <location>
        <begin position="263"/>
        <end position="283"/>
    </location>
</feature>
<evidence type="ECO:0000313" key="9">
    <source>
        <dbReference type="RefSeq" id="XP_022251934.1"/>
    </source>
</evidence>
<evidence type="ECO:0000256" key="4">
    <source>
        <dbReference type="ARBA" id="ARBA00022692"/>
    </source>
</evidence>
<evidence type="ECO:0000313" key="8">
    <source>
        <dbReference type="Proteomes" id="UP000694941"/>
    </source>
</evidence>
<keyword evidence="5 7" id="KW-1133">Transmembrane helix</keyword>
<feature type="transmembrane region" description="Helical" evidence="7">
    <location>
        <begin position="289"/>
        <end position="307"/>
    </location>
</feature>
<dbReference type="RefSeq" id="XP_022251936.1">
    <property type="nucleotide sequence ID" value="XM_022396228.1"/>
</dbReference>
<evidence type="ECO:0000256" key="1">
    <source>
        <dbReference type="ARBA" id="ARBA00004651"/>
    </source>
</evidence>
<keyword evidence="6 7" id="KW-0472">Membrane</keyword>
<organism evidence="8 11">
    <name type="scientific">Limulus polyphemus</name>
    <name type="common">Atlantic horseshoe crab</name>
    <dbReference type="NCBI Taxonomy" id="6850"/>
    <lineage>
        <taxon>Eukaryota</taxon>
        <taxon>Metazoa</taxon>
        <taxon>Ecdysozoa</taxon>
        <taxon>Arthropoda</taxon>
        <taxon>Chelicerata</taxon>
        <taxon>Merostomata</taxon>
        <taxon>Xiphosura</taxon>
        <taxon>Limulidae</taxon>
        <taxon>Limulus</taxon>
    </lineage>
</organism>
<name>A0ABM1T7T0_LIMPO</name>
<dbReference type="InterPro" id="IPR050895">
    <property type="entry name" value="XK-related_scramblase"/>
</dbReference>
<protein>
    <recommendedName>
        <fullName evidence="7">XK-related protein</fullName>
    </recommendedName>
</protein>
<reference evidence="9 10" key="1">
    <citation type="submission" date="2025-05" db="UniProtKB">
        <authorList>
            <consortium name="RefSeq"/>
        </authorList>
    </citation>
    <scope>IDENTIFICATION</scope>
    <source>
        <tissue evidence="9 10">Muscle</tissue>
    </source>
</reference>
<dbReference type="PANTHER" id="PTHR16024">
    <property type="entry name" value="XK-RELATED PROTEIN"/>
    <property type="match status" value="1"/>
</dbReference>
<accession>A0ABM1T7T0</accession>
<dbReference type="InterPro" id="IPR018629">
    <property type="entry name" value="XK-rel"/>
</dbReference>
<evidence type="ECO:0000313" key="10">
    <source>
        <dbReference type="RefSeq" id="XP_022251935.1"/>
    </source>
</evidence>
<feature type="transmembrane region" description="Helical" evidence="7">
    <location>
        <begin position="92"/>
        <end position="111"/>
    </location>
</feature>
<keyword evidence="8" id="KW-1185">Reference proteome</keyword>
<dbReference type="Pfam" id="PF09815">
    <property type="entry name" value="XK-related"/>
    <property type="match status" value="1"/>
</dbReference>
<evidence type="ECO:0000256" key="3">
    <source>
        <dbReference type="ARBA" id="ARBA00022475"/>
    </source>
</evidence>
<keyword evidence="4 7" id="KW-0812">Transmembrane</keyword>
<keyword evidence="3" id="KW-1003">Cell membrane</keyword>
<dbReference type="Proteomes" id="UP000694941">
    <property type="component" value="Unplaced"/>
</dbReference>
<evidence type="ECO:0000256" key="7">
    <source>
        <dbReference type="RuleBase" id="RU910716"/>
    </source>
</evidence>
<sequence length="356" mass="40892">MACLQSPNGCQDSVENYQKMESTEMTNGCNGVSCTQSDATSSETSDATSLDGDLRFTVLDCVFLLWCLGTFLFDIGSDLAMCFLHYHYENIWYFGLTFTFVIVPALTMTGFSLRWYLMDENQALTSVSRVQWFVRVVFLILQLAPALRYIETLWYGFKVRASSRKEALKEVRAYYCKMVYENSNTSMLRLFECYMESAPQLVLQLFIQAKSSDPLQLDWKTVASWVSILLSLISLTTSVVSCHFIVCYSIFPDESALLKIGKVGMFFWRFFVIASRVVALSLFASYSPVAFFIFCVIHWLVMTLWIFSMKTNFYDNKYEQYIYDAVIGVQFIFCCCNPAGHAYSSYIHNILHHSIS</sequence>
<comment type="subcellular location">
    <subcellularLocation>
        <location evidence="1">Cell membrane</location>
        <topology evidence="1">Multi-pass membrane protein</topology>
    </subcellularLocation>
    <subcellularLocation>
        <location evidence="7">Membrane</location>
        <topology evidence="7">Multi-pass membrane protein</topology>
    </subcellularLocation>
</comment>
<dbReference type="RefSeq" id="XP_022251935.1">
    <property type="nucleotide sequence ID" value="XM_022396227.1"/>
</dbReference>
<evidence type="ECO:0000256" key="5">
    <source>
        <dbReference type="ARBA" id="ARBA00022989"/>
    </source>
</evidence>
<feature type="transmembrane region" description="Helical" evidence="7">
    <location>
        <begin position="222"/>
        <end position="251"/>
    </location>
</feature>
<feature type="transmembrane region" description="Helical" evidence="7">
    <location>
        <begin position="132"/>
        <end position="150"/>
    </location>
</feature>
<evidence type="ECO:0000256" key="6">
    <source>
        <dbReference type="ARBA" id="ARBA00023136"/>
    </source>
</evidence>
<gene>
    <name evidence="9 10 11" type="primary">LOC106467974</name>
</gene>
<feature type="transmembrane region" description="Helical" evidence="7">
    <location>
        <begin position="63"/>
        <end position="86"/>
    </location>
</feature>
<evidence type="ECO:0000313" key="11">
    <source>
        <dbReference type="RefSeq" id="XP_022251936.1"/>
    </source>
</evidence>
<proteinExistence type="inferred from homology"/>